<dbReference type="AlphaFoldDB" id="A0ABD1TPI2"/>
<proteinExistence type="predicted"/>
<evidence type="ECO:0000313" key="1">
    <source>
        <dbReference type="EMBL" id="KAL2514645.1"/>
    </source>
</evidence>
<gene>
    <name evidence="1" type="ORF">Fot_28616</name>
</gene>
<name>A0ABD1TPI2_9LAMI</name>
<organism evidence="1 2">
    <name type="scientific">Forsythia ovata</name>
    <dbReference type="NCBI Taxonomy" id="205694"/>
    <lineage>
        <taxon>Eukaryota</taxon>
        <taxon>Viridiplantae</taxon>
        <taxon>Streptophyta</taxon>
        <taxon>Embryophyta</taxon>
        <taxon>Tracheophyta</taxon>
        <taxon>Spermatophyta</taxon>
        <taxon>Magnoliopsida</taxon>
        <taxon>eudicotyledons</taxon>
        <taxon>Gunneridae</taxon>
        <taxon>Pentapetalae</taxon>
        <taxon>asterids</taxon>
        <taxon>lamiids</taxon>
        <taxon>Lamiales</taxon>
        <taxon>Oleaceae</taxon>
        <taxon>Forsythieae</taxon>
        <taxon>Forsythia</taxon>
    </lineage>
</organism>
<reference evidence="2" key="1">
    <citation type="submission" date="2024-07" db="EMBL/GenBank/DDBJ databases">
        <title>Two chromosome-level genome assemblies of Korean endemic species Abeliophyllum distichum and Forsythia ovata (Oleaceae).</title>
        <authorList>
            <person name="Jang H."/>
        </authorList>
    </citation>
    <scope>NUCLEOTIDE SEQUENCE [LARGE SCALE GENOMIC DNA]</scope>
</reference>
<dbReference type="Proteomes" id="UP001604277">
    <property type="component" value="Unassembled WGS sequence"/>
</dbReference>
<comment type="caution">
    <text evidence="1">The sequence shown here is derived from an EMBL/GenBank/DDBJ whole genome shotgun (WGS) entry which is preliminary data.</text>
</comment>
<sequence>MVSVHKYWTSAFGRVVDDTELTELLKLAEMYTSCSHVLNCKLYKLLGMRIDEMRSTAGEDGDVEALRAENKDLRKKLAFSEDARARATYDIAKAQTIQKACVEAQKKAESQLKSCPDMVSTKDKELSKVLTELSKAQRLLAKLESSGQRNQLFSTEALGTLSVRVIVIVASTCKCRPLNKPYPFVVTTYTLNVSIMLSNSLSNCFHFFNYALNDYPAS</sequence>
<dbReference type="EMBL" id="JBFOLJ010000008">
    <property type="protein sequence ID" value="KAL2514645.1"/>
    <property type="molecule type" value="Genomic_DNA"/>
</dbReference>
<keyword evidence="2" id="KW-1185">Reference proteome</keyword>
<protein>
    <submittedName>
        <fullName evidence="1">Uncharacterized protein</fullName>
    </submittedName>
</protein>
<evidence type="ECO:0000313" key="2">
    <source>
        <dbReference type="Proteomes" id="UP001604277"/>
    </source>
</evidence>
<accession>A0ABD1TPI2</accession>